<comment type="pathway">
    <text evidence="1">Nucleotide-sugar biosynthesis; GDP-alpha-D-mannose biosynthesis; GDP-alpha-D-mannose from alpha-D-mannose 1-phosphate (GTP route): step 1/1.</text>
</comment>
<evidence type="ECO:0000256" key="3">
    <source>
        <dbReference type="ARBA" id="ARBA00012387"/>
    </source>
</evidence>
<dbReference type="Pfam" id="PF22640">
    <property type="entry name" value="ManC_GMP_beta-helix"/>
    <property type="match status" value="1"/>
</dbReference>
<comment type="catalytic activity">
    <reaction evidence="8">
        <text>alpha-D-mannose 1-phosphate + GTP + H(+) = GDP-alpha-D-mannose + diphosphate</text>
        <dbReference type="Rhea" id="RHEA:15229"/>
        <dbReference type="ChEBI" id="CHEBI:15378"/>
        <dbReference type="ChEBI" id="CHEBI:33019"/>
        <dbReference type="ChEBI" id="CHEBI:37565"/>
        <dbReference type="ChEBI" id="CHEBI:57527"/>
        <dbReference type="ChEBI" id="CHEBI:58409"/>
        <dbReference type="EC" id="2.7.7.13"/>
    </reaction>
</comment>
<accession>C5BSK6</accession>
<dbReference type="InterPro" id="IPR051161">
    <property type="entry name" value="Mannose-6P_isomerase_type2"/>
</dbReference>
<dbReference type="InterPro" id="IPR005835">
    <property type="entry name" value="NTP_transferase_dom"/>
</dbReference>
<keyword evidence="13" id="KW-0413">Isomerase</keyword>
<evidence type="ECO:0000256" key="7">
    <source>
        <dbReference type="ARBA" id="ARBA00023134"/>
    </source>
</evidence>
<evidence type="ECO:0000256" key="1">
    <source>
        <dbReference type="ARBA" id="ARBA00004823"/>
    </source>
</evidence>
<dbReference type="GO" id="GO:0016853">
    <property type="term" value="F:isomerase activity"/>
    <property type="evidence" value="ECO:0007669"/>
    <property type="project" value="UniProtKB-KW"/>
</dbReference>
<name>C5BSK6_TERTT</name>
<dbReference type="InterPro" id="IPR049577">
    <property type="entry name" value="GMPP_N"/>
</dbReference>
<dbReference type="eggNOG" id="COG0662">
    <property type="taxonomic scope" value="Bacteria"/>
</dbReference>
<evidence type="ECO:0000256" key="2">
    <source>
        <dbReference type="ARBA" id="ARBA00006115"/>
    </source>
</evidence>
<feature type="domain" description="Nucleotidyl transferase" evidence="10">
    <location>
        <begin position="13"/>
        <end position="292"/>
    </location>
</feature>
<dbReference type="SUPFAM" id="SSF51182">
    <property type="entry name" value="RmlC-like cupins"/>
    <property type="match status" value="1"/>
</dbReference>
<dbReference type="RefSeq" id="WP_015820004.1">
    <property type="nucleotide sequence ID" value="NC_012997.1"/>
</dbReference>
<dbReference type="UniPathway" id="UPA00126">
    <property type="reaction ID" value="UER00930"/>
</dbReference>
<dbReference type="EC" id="2.7.7.13" evidence="3"/>
<dbReference type="STRING" id="377629.TERTU_1400"/>
<sequence length="476" mass="52877">MQENQSETRTVVPVILSGGSGTRLWPKSRKAYPKQLHKLYGDMTMLQHTMKRVQQFAPPIVVCNNDQRFMVASQIAEIDSRKAEIILEPCARNTAPAIAVAAYRAKQLYANPILVVLAADHLISDLNAFHGALEQAIVAAEQERLVAFGVIPHKPETGYGYIQSENATSASGSKIVQFVEKPDLATAQSYLAAGTYTWNSGMFVFPADLLLAEVASLGGDWLAQCEASLVNAETDLDFIRLAEPEFAQCENISIDYAVMEKTPKAWMVPLDAGWSDLGSWESLWESSAKDENGNAVFGDAFIKNCTGSLIHSEDRFVAAIGLENIAIIESDDALLVVNREATQDVKYVVDWLKQQDRNEFQHHRQVHRPWGSFDTLDAGKRFQVKRIEVKPGASISLQMHHHRAEHWVVVEGTALVQKGEKEQLLGENESIYIPLGEKHRLSNPGKLPLHLIEVRSGGYLGEDDIVRFQDAYGRAE</sequence>
<dbReference type="EMBL" id="CP001614">
    <property type="protein sequence ID" value="ACR13889.1"/>
    <property type="molecule type" value="Genomic_DNA"/>
</dbReference>
<keyword evidence="7" id="KW-0342">GTP-binding</keyword>
<dbReference type="Pfam" id="PF00483">
    <property type="entry name" value="NTP_transferase"/>
    <property type="match status" value="1"/>
</dbReference>
<evidence type="ECO:0000256" key="9">
    <source>
        <dbReference type="RuleBase" id="RU004190"/>
    </source>
</evidence>
<dbReference type="Gene3D" id="3.90.550.10">
    <property type="entry name" value="Spore Coat Polysaccharide Biosynthesis Protein SpsA, Chain A"/>
    <property type="match status" value="1"/>
</dbReference>
<feature type="domain" description="Mannose-6-phosphate isomerase type II C-terminal" evidence="11">
    <location>
        <begin position="355"/>
        <end position="470"/>
    </location>
</feature>
<dbReference type="GO" id="GO:0005525">
    <property type="term" value="F:GTP binding"/>
    <property type="evidence" value="ECO:0007669"/>
    <property type="project" value="UniProtKB-KW"/>
</dbReference>
<dbReference type="FunFam" id="2.60.120.10:FF:000032">
    <property type="entry name" value="Mannose-1-phosphate guanylyltransferase/mannose-6-phosphate isomerase"/>
    <property type="match status" value="1"/>
</dbReference>
<dbReference type="GO" id="GO:0004475">
    <property type="term" value="F:mannose-1-phosphate guanylyltransferase (GTP) activity"/>
    <property type="evidence" value="ECO:0007669"/>
    <property type="project" value="UniProtKB-EC"/>
</dbReference>
<evidence type="ECO:0000313" key="14">
    <source>
        <dbReference type="Proteomes" id="UP000009080"/>
    </source>
</evidence>
<evidence type="ECO:0000259" key="12">
    <source>
        <dbReference type="Pfam" id="PF22640"/>
    </source>
</evidence>
<dbReference type="InterPro" id="IPR011051">
    <property type="entry name" value="RmlC_Cupin_sf"/>
</dbReference>
<dbReference type="CDD" id="cd02509">
    <property type="entry name" value="GDP-M1P_Guanylyltransferase"/>
    <property type="match status" value="1"/>
</dbReference>
<keyword evidence="14" id="KW-1185">Reference proteome</keyword>
<protein>
    <recommendedName>
        <fullName evidence="3">mannose-1-phosphate guanylyltransferase</fullName>
        <ecNumber evidence="3">2.7.7.13</ecNumber>
    </recommendedName>
</protein>
<keyword evidence="4" id="KW-0808">Transferase</keyword>
<reference evidence="13 14" key="1">
    <citation type="journal article" date="2009" name="PLoS ONE">
        <title>The complete genome of Teredinibacter turnerae T7901: an intracellular endosymbiont of marine wood-boring bivalves (shipworms).</title>
        <authorList>
            <person name="Yang J.C."/>
            <person name="Madupu R."/>
            <person name="Durkin A.S."/>
            <person name="Ekborg N.A."/>
            <person name="Pedamallu C.S."/>
            <person name="Hostetler J.B."/>
            <person name="Radune D."/>
            <person name="Toms B.S."/>
            <person name="Henrissat B."/>
            <person name="Coutinho P.M."/>
            <person name="Schwarz S."/>
            <person name="Field L."/>
            <person name="Trindade-Silva A.E."/>
            <person name="Soares C.A.G."/>
            <person name="Elshahawi S."/>
            <person name="Hanora A."/>
            <person name="Schmidt E.W."/>
            <person name="Haygood M.G."/>
            <person name="Posfai J."/>
            <person name="Benner J."/>
            <person name="Madinger C."/>
            <person name="Nove J."/>
            <person name="Anton B."/>
            <person name="Chaudhary K."/>
            <person name="Foster J."/>
            <person name="Holman A."/>
            <person name="Kumar S."/>
            <person name="Lessard P.A."/>
            <person name="Luyten Y.A."/>
            <person name="Slatko B."/>
            <person name="Wood N."/>
            <person name="Wu B."/>
            <person name="Teplitski M."/>
            <person name="Mougous J.D."/>
            <person name="Ward N."/>
            <person name="Eisen J.A."/>
            <person name="Badger J.H."/>
            <person name="Distel D.L."/>
        </authorList>
    </citation>
    <scope>NUCLEOTIDE SEQUENCE [LARGE SCALE GENOMIC DNA]</scope>
    <source>
        <strain evidence="14">ATCC 39867 / T7901</strain>
    </source>
</reference>
<evidence type="ECO:0000259" key="11">
    <source>
        <dbReference type="Pfam" id="PF01050"/>
    </source>
</evidence>
<comment type="similarity">
    <text evidence="2 9">Belongs to the mannose-6-phosphate isomerase type 2 family.</text>
</comment>
<dbReference type="HOGENOM" id="CLU_035527_1_0_6"/>
<dbReference type="PANTHER" id="PTHR46390:SF1">
    <property type="entry name" value="MANNOSE-1-PHOSPHATE GUANYLYLTRANSFERASE"/>
    <property type="match status" value="1"/>
</dbReference>
<dbReference type="SUPFAM" id="SSF53448">
    <property type="entry name" value="Nucleotide-diphospho-sugar transferases"/>
    <property type="match status" value="1"/>
</dbReference>
<evidence type="ECO:0000256" key="4">
    <source>
        <dbReference type="ARBA" id="ARBA00022679"/>
    </source>
</evidence>
<dbReference type="GO" id="GO:0009298">
    <property type="term" value="P:GDP-mannose biosynthetic process"/>
    <property type="evidence" value="ECO:0007669"/>
    <property type="project" value="UniProtKB-UniPathway"/>
</dbReference>
<dbReference type="InterPro" id="IPR006375">
    <property type="entry name" value="Man1P_GuaTrfase/Man6P_Isoase"/>
</dbReference>
<dbReference type="InterPro" id="IPR014710">
    <property type="entry name" value="RmlC-like_jellyroll"/>
</dbReference>
<dbReference type="Proteomes" id="UP000009080">
    <property type="component" value="Chromosome"/>
</dbReference>
<dbReference type="Gene3D" id="2.60.120.10">
    <property type="entry name" value="Jelly Rolls"/>
    <property type="match status" value="1"/>
</dbReference>
<evidence type="ECO:0000256" key="8">
    <source>
        <dbReference type="ARBA" id="ARBA00047343"/>
    </source>
</evidence>
<dbReference type="PANTHER" id="PTHR46390">
    <property type="entry name" value="MANNOSE-1-PHOSPHATE GUANYLYLTRANSFERASE"/>
    <property type="match status" value="1"/>
</dbReference>
<gene>
    <name evidence="13" type="ordered locus">TERTU_1400</name>
</gene>
<organism evidence="13 14">
    <name type="scientific">Teredinibacter turnerae (strain ATCC 39867 / T7901)</name>
    <dbReference type="NCBI Taxonomy" id="377629"/>
    <lineage>
        <taxon>Bacteria</taxon>
        <taxon>Pseudomonadati</taxon>
        <taxon>Pseudomonadota</taxon>
        <taxon>Gammaproteobacteria</taxon>
        <taxon>Cellvibrionales</taxon>
        <taxon>Cellvibrionaceae</taxon>
        <taxon>Teredinibacter</taxon>
    </lineage>
</organism>
<dbReference type="Pfam" id="PF01050">
    <property type="entry name" value="MannoseP_isomer"/>
    <property type="match status" value="1"/>
</dbReference>
<keyword evidence="5 13" id="KW-0548">Nucleotidyltransferase</keyword>
<dbReference type="AlphaFoldDB" id="C5BSK6"/>
<dbReference type="CDD" id="cd02213">
    <property type="entry name" value="cupin_PMI_typeII_C"/>
    <property type="match status" value="1"/>
</dbReference>
<dbReference type="eggNOG" id="COG0836">
    <property type="taxonomic scope" value="Bacteria"/>
</dbReference>
<dbReference type="InterPro" id="IPR001538">
    <property type="entry name" value="Man6P_isomerase-2_C"/>
</dbReference>
<evidence type="ECO:0000256" key="5">
    <source>
        <dbReference type="ARBA" id="ARBA00022695"/>
    </source>
</evidence>
<dbReference type="InterPro" id="IPR029044">
    <property type="entry name" value="Nucleotide-diphossugar_trans"/>
</dbReference>
<dbReference type="FunFam" id="3.90.550.10:FF:000046">
    <property type="entry name" value="Mannose-1-phosphate guanylyltransferase (GDP)"/>
    <property type="match status" value="1"/>
</dbReference>
<keyword evidence="6" id="KW-0547">Nucleotide-binding</keyword>
<proteinExistence type="inferred from homology"/>
<evidence type="ECO:0000256" key="6">
    <source>
        <dbReference type="ARBA" id="ARBA00022741"/>
    </source>
</evidence>
<feature type="domain" description="MannoseP isomerase/GMP-like beta-helix" evidence="12">
    <location>
        <begin position="306"/>
        <end position="351"/>
    </location>
</feature>
<dbReference type="NCBIfam" id="TIGR01479">
    <property type="entry name" value="GMP_PMI"/>
    <property type="match status" value="1"/>
</dbReference>
<dbReference type="InterPro" id="IPR054566">
    <property type="entry name" value="ManC/GMP-like_b-helix"/>
</dbReference>
<evidence type="ECO:0000259" key="10">
    <source>
        <dbReference type="Pfam" id="PF00483"/>
    </source>
</evidence>
<dbReference type="KEGG" id="ttu:TERTU_1400"/>
<evidence type="ECO:0000313" key="13">
    <source>
        <dbReference type="EMBL" id="ACR13889.1"/>
    </source>
</evidence>
<dbReference type="GO" id="GO:0000271">
    <property type="term" value="P:polysaccharide biosynthetic process"/>
    <property type="evidence" value="ECO:0007669"/>
    <property type="project" value="InterPro"/>
</dbReference>